<gene>
    <name evidence="1" type="ORF">DW190_21725</name>
</gene>
<reference evidence="1 2" key="1">
    <citation type="submission" date="2018-08" db="EMBL/GenBank/DDBJ databases">
        <title>A genome reference for cultivated species of the human gut microbiota.</title>
        <authorList>
            <person name="Zou Y."/>
            <person name="Xue W."/>
            <person name="Luo G."/>
        </authorList>
    </citation>
    <scope>NUCLEOTIDE SEQUENCE [LARGE SCALE GENOMIC DNA]</scope>
    <source>
        <strain evidence="1 2">AM16-49B</strain>
    </source>
</reference>
<accession>A0A414YDH2</accession>
<comment type="caution">
    <text evidence="1">The sequence shown here is derived from an EMBL/GenBank/DDBJ whole genome shotgun (WGS) entry which is preliminary data.</text>
</comment>
<dbReference type="AlphaFoldDB" id="A0A414YDH2"/>
<dbReference type="RefSeq" id="WP_122295935.1">
    <property type="nucleotide sequence ID" value="NZ_JADNMZ010000002.1"/>
</dbReference>
<dbReference type="EMBL" id="QRKD01000048">
    <property type="protein sequence ID" value="RHH84270.1"/>
    <property type="molecule type" value="Genomic_DNA"/>
</dbReference>
<sequence>MIREFKSTQWLKVKACLLLLLRLLIALLKAGAKLNMPFKQDWFGKVVLVENNYQWQLADSTVLVKLWKENGIHMTFKRLALSRYYLNPTHCEFGDFDCYLSGKFEDGNRVASDADYKVDTGWYKHFHIRFSRGG</sequence>
<dbReference type="Proteomes" id="UP000283512">
    <property type="component" value="Unassembled WGS sequence"/>
</dbReference>
<protein>
    <submittedName>
        <fullName evidence="1">Uncharacterized protein</fullName>
    </submittedName>
</protein>
<evidence type="ECO:0000313" key="2">
    <source>
        <dbReference type="Proteomes" id="UP000283512"/>
    </source>
</evidence>
<evidence type="ECO:0000313" key="1">
    <source>
        <dbReference type="EMBL" id="RHH84270.1"/>
    </source>
</evidence>
<name>A0A414YDH2_9BACE</name>
<proteinExistence type="predicted"/>
<organism evidence="1 2">
    <name type="scientific">Bacteroides caccae</name>
    <dbReference type="NCBI Taxonomy" id="47678"/>
    <lineage>
        <taxon>Bacteria</taxon>
        <taxon>Pseudomonadati</taxon>
        <taxon>Bacteroidota</taxon>
        <taxon>Bacteroidia</taxon>
        <taxon>Bacteroidales</taxon>
        <taxon>Bacteroidaceae</taxon>
        <taxon>Bacteroides</taxon>
    </lineage>
</organism>